<dbReference type="SUPFAM" id="SSF46689">
    <property type="entry name" value="Homeodomain-like"/>
    <property type="match status" value="1"/>
</dbReference>
<evidence type="ECO:0000313" key="3">
    <source>
        <dbReference type="EMBL" id="EKC73981.1"/>
    </source>
</evidence>
<dbReference type="GO" id="GO:0003677">
    <property type="term" value="F:DNA binding"/>
    <property type="evidence" value="ECO:0007669"/>
    <property type="project" value="UniProtKB-KW"/>
</dbReference>
<evidence type="ECO:0000259" key="2">
    <source>
        <dbReference type="PROSITE" id="PS50977"/>
    </source>
</evidence>
<keyword evidence="1" id="KW-0238">DNA-binding</keyword>
<dbReference type="InterPro" id="IPR050109">
    <property type="entry name" value="HTH-type_TetR-like_transc_reg"/>
</dbReference>
<accession>K1UR39</accession>
<dbReference type="EMBL" id="AJWZ01001375">
    <property type="protein sequence ID" value="EKC73981.1"/>
    <property type="molecule type" value="Genomic_DNA"/>
</dbReference>
<dbReference type="Pfam" id="PF00440">
    <property type="entry name" value="TetR_N"/>
    <property type="match status" value="1"/>
</dbReference>
<reference evidence="3" key="1">
    <citation type="journal article" date="2013" name="Environ. Microbiol.">
        <title>Microbiota from the distal guts of lean and obese adolescents exhibit partial functional redundancy besides clear differences in community structure.</title>
        <authorList>
            <person name="Ferrer M."/>
            <person name="Ruiz A."/>
            <person name="Lanza F."/>
            <person name="Haange S.B."/>
            <person name="Oberbach A."/>
            <person name="Till H."/>
            <person name="Bargiela R."/>
            <person name="Campoy C."/>
            <person name="Segura M.T."/>
            <person name="Richter M."/>
            <person name="von Bergen M."/>
            <person name="Seifert J."/>
            <person name="Suarez A."/>
        </authorList>
    </citation>
    <scope>NUCLEOTIDE SEQUENCE</scope>
</reference>
<evidence type="ECO:0000256" key="1">
    <source>
        <dbReference type="ARBA" id="ARBA00023125"/>
    </source>
</evidence>
<name>K1UR39_9ZZZZ</name>
<proteinExistence type="predicted"/>
<protein>
    <submittedName>
        <fullName evidence="3">Transcriptional regulator, TetR family</fullName>
    </submittedName>
</protein>
<dbReference type="Gene3D" id="1.10.357.10">
    <property type="entry name" value="Tetracycline Repressor, domain 2"/>
    <property type="match status" value="1"/>
</dbReference>
<comment type="caution">
    <text evidence="3">The sequence shown here is derived from an EMBL/GenBank/DDBJ whole genome shotgun (WGS) entry which is preliminary data.</text>
</comment>
<dbReference type="InterPro" id="IPR001647">
    <property type="entry name" value="HTH_TetR"/>
</dbReference>
<organism evidence="3">
    <name type="scientific">human gut metagenome</name>
    <dbReference type="NCBI Taxonomy" id="408170"/>
    <lineage>
        <taxon>unclassified sequences</taxon>
        <taxon>metagenomes</taxon>
        <taxon>organismal metagenomes</taxon>
    </lineage>
</organism>
<feature type="domain" description="HTH tetR-type" evidence="2">
    <location>
        <begin position="8"/>
        <end position="68"/>
    </location>
</feature>
<dbReference type="InterPro" id="IPR009057">
    <property type="entry name" value="Homeodomain-like_sf"/>
</dbReference>
<dbReference type="PANTHER" id="PTHR30055">
    <property type="entry name" value="HTH-TYPE TRANSCRIPTIONAL REGULATOR RUTR"/>
    <property type="match status" value="1"/>
</dbReference>
<dbReference type="PROSITE" id="PS50977">
    <property type="entry name" value="HTH_TETR_2"/>
    <property type="match status" value="1"/>
</dbReference>
<dbReference type="AlphaFoldDB" id="K1UR39"/>
<sequence length="135" mass="15278">MPHEEQREKNIRLVTEVALDCFLANGIEKTKVADIALRSGLTERSAFRYFETKADLVLAASLLYWKRILERIDRMSHTASDSSTTGLQDAENVLVCYSQLYRLDPNGMRFTLDAELTLHAAGRLHEIKKPAARAV</sequence>
<gene>
    <name evidence="3" type="ORF">OBE_02114</name>
</gene>